<gene>
    <name evidence="2" type="primary">limch1a</name>
    <name evidence="2" type="synonym">si:ch211-157h5.2</name>
</gene>
<accession>A0AC58J905</accession>
<proteinExistence type="predicted"/>
<evidence type="ECO:0000313" key="2">
    <source>
        <dbReference type="RefSeq" id="XP_073802960.1"/>
    </source>
</evidence>
<sequence length="1772" mass="198373">MASSGDDSASNAQLDQPAEATPESAFQEAQKWIEAVTGRSFGDKDFRSGLENGILLCELLSSIKPGLVKKINRLPTPIAGLDNLTMFLRGCEEVGLKGSQLFDPGDLQDTSIRANLTGSDCSRKLKNVLITIYWLGKAANSCATYNGPTLDLKEFEGLLSMMRKECVNDESDSPKRSIRDSGYIDSWESERSDSLSPPRHGRDDSFDSLDSFGSRSQNTPSPDTVIRCNSDDSEADRKLPDVRKDDMSARRVSYKEPRAALPFNQYLPNKSNQTNYLPAPLRKRRSDKEEDWRSVSNSTSPVGGERPLSQTESASPEVPIITRKDNPFLSLEKDRAKEGDEEDEREEEGKTVIPNPHKDDLARRRTGGRPRIPKDPYQSLVQTSITQSDLETWQRLKMNTESSESDSAPAEVSIITRKENPFLTPEKQSEQETVEGARREEGERVTTPNVKADDLARRRSQSGSLPQKEPRQSLAQTTITQSDLEKWQKLKMSTDSSESDSAPAEVSVITRKENPFLTPEKQSEQENEESANREEGERVMTPNVKTDDLARRRSQSGSLLQKEPRQSLAQTTITQTDLEKWQKLKMSTDSSDEPIVPLCQTCLEKGCLSVASKTKFAKNDPAGCWDHSSGERRRFVTFGGVTEMESTSWKEEEEEEEEDGEDEEKGEREGNEGEKLRYLLSVAPVAVPTIGLSSRLTKRAVGSGDVNPEPAPIMPPEPPNPFMFDLKRPLTSTERRVLEDELVEKAKDEKDDDEEDEAEERQPDIEKDDMLARRTRAFKKTAGGTSFNQFLPLPGSKREGTVGGSLAQKGSVLIGSSGDRDLHYLERNIRTKRTKIGQRFEPVDQVAKTPVAVVTQQSPDIVRSTASNTDRSASCDYDDDDDKFVDDGQSPDVEKDDMLARRTGSYQKPNAGAGQSFNAFLPKPGAVKHKITPVSGSQSCVKPREHDTAPSQDSFTLSSVAPPPRDAEDMPRKWPQMMDRQEAGSGGQESLIKHETITKSLSPMPEQPSRRPLWQEDDDDLPPMSVSLIDMRDEEDELAYLRPHSQSRHEHLHNQYNKVKEEEDQWQDDLARWKNRRRSASQDLIKKEEERKMMEKLMTTDGGHGHRKKSIKTYKEIVEEKEKREQELHEQYCKASSPEEKAAVLQRYALRFTISDAILEKLQLPKLPSAASPMHTSPLHQPEQKTTSTTLVEAEVPELSQTTQTQQTVHVEQKITHDEAPAQPKIPKPTPPPKCIKAPEVLSAPSRVPPAPSKPVPLITPKPYSQPKFSQGFRKSLKSDGLIRVNGDHNQQEIREKANRDPLQSPEVNFSSSSPKPEIQSQQNEDPIVLESTDHQQDLQTPKPDLEKEVIKKEEESLLSPQKEISKEDTLTTLSVSEPAGKQPVPDTVMKRNFVVTTTIVTELTQTHPVSLEDTSSTEQPDTVQNTCDLSSTAESCKADQSSYSISSTEGIDYSIECIETPMLNLAKRVDHWTWDPNEERRRQERWQQEQERLLQEKYQREQEKLKEEWEKAQREVEEEERRHHEEERRILEETVTPLTPRTSVLSSSCGTEAPSLTQPSAPHETIVLSLADWERKQEMLEKQAQTGQSNGLTHSPDPVIAAAQQNGQRAEAQESQITATPQLQFIQDGSWSCKSKGRQEDLKKTASLDRKQSPAPSQTTGMRRTGSCENVLGTHPSKSPTPSQDTPPPSPSRSVSGKKLCSSCAHPLGKGAAMIIETLGLYFHIQCFKCGVCKGLLGDTSAGTDVRIRNGLLNCHECYIKSRAAGQPTTL</sequence>
<keyword evidence="1" id="KW-1185">Reference proteome</keyword>
<dbReference type="RefSeq" id="XP_073802960.1">
    <property type="nucleotide sequence ID" value="XM_073946859.1"/>
</dbReference>
<organism evidence="1 2">
    <name type="scientific">Danio rerio</name>
    <name type="common">Zebrafish</name>
    <name type="synonym">Brachydanio rerio</name>
    <dbReference type="NCBI Taxonomy" id="7955"/>
    <lineage>
        <taxon>Eukaryota</taxon>
        <taxon>Metazoa</taxon>
        <taxon>Chordata</taxon>
        <taxon>Craniata</taxon>
        <taxon>Vertebrata</taxon>
        <taxon>Euteleostomi</taxon>
        <taxon>Actinopterygii</taxon>
        <taxon>Neopterygii</taxon>
        <taxon>Teleostei</taxon>
        <taxon>Ostariophysi</taxon>
        <taxon>Cypriniformes</taxon>
        <taxon>Danionidae</taxon>
        <taxon>Danioninae</taxon>
        <taxon>Danio</taxon>
    </lineage>
</organism>
<evidence type="ECO:0000313" key="1">
    <source>
        <dbReference type="Proteomes" id="UP000000437"/>
    </source>
</evidence>
<name>A0AC58J905_DANRE</name>
<protein>
    <submittedName>
        <fullName evidence="2">LIM and calponin homology domains-containing protein 1a isoform X21</fullName>
    </submittedName>
</protein>
<reference evidence="2" key="1">
    <citation type="submission" date="2025-08" db="UniProtKB">
        <authorList>
            <consortium name="RefSeq"/>
        </authorList>
    </citation>
    <scope>IDENTIFICATION</scope>
    <source>
        <strain evidence="2">Tuebingen</strain>
        <tissue evidence="2">Fibroblasts and whole tissue</tissue>
    </source>
</reference>
<dbReference type="Proteomes" id="UP000000437">
    <property type="component" value="Chromosome 1"/>
</dbReference>